<dbReference type="SUPFAM" id="SSF55298">
    <property type="entry name" value="YjgF-like"/>
    <property type="match status" value="1"/>
</dbReference>
<gene>
    <name evidence="2" type="ordered locus">Daci_2169</name>
</gene>
<proteinExistence type="inferred from homology"/>
<dbReference type="KEGG" id="dac:Daci_2169"/>
<dbReference type="CDD" id="cd00448">
    <property type="entry name" value="YjgF_YER057c_UK114_family"/>
    <property type="match status" value="1"/>
</dbReference>
<dbReference type="EMBL" id="CP000884">
    <property type="protein sequence ID" value="ABX34809.1"/>
    <property type="molecule type" value="Genomic_DNA"/>
</dbReference>
<evidence type="ECO:0000313" key="3">
    <source>
        <dbReference type="Proteomes" id="UP000000784"/>
    </source>
</evidence>
<dbReference type="AlphaFoldDB" id="A9BYR4"/>
<keyword evidence="3" id="KW-1185">Reference proteome</keyword>
<dbReference type="InterPro" id="IPR035959">
    <property type="entry name" value="RutC-like_sf"/>
</dbReference>
<dbReference type="Gene3D" id="3.30.1330.40">
    <property type="entry name" value="RutC-like"/>
    <property type="match status" value="1"/>
</dbReference>
<evidence type="ECO:0000313" key="2">
    <source>
        <dbReference type="EMBL" id="ABX34809.1"/>
    </source>
</evidence>
<dbReference type="Proteomes" id="UP000000784">
    <property type="component" value="Chromosome"/>
</dbReference>
<dbReference type="HOGENOM" id="CLU_100715_7_3_4"/>
<dbReference type="InterPro" id="IPR006175">
    <property type="entry name" value="YjgF/YER057c/UK114"/>
</dbReference>
<dbReference type="Pfam" id="PF01042">
    <property type="entry name" value="Ribonuc_L-PSP"/>
    <property type="match status" value="1"/>
</dbReference>
<organism evidence="2 3">
    <name type="scientific">Delftia acidovorans (strain DSM 14801 / SPH-1)</name>
    <dbReference type="NCBI Taxonomy" id="398578"/>
    <lineage>
        <taxon>Bacteria</taxon>
        <taxon>Pseudomonadati</taxon>
        <taxon>Pseudomonadota</taxon>
        <taxon>Betaproteobacteria</taxon>
        <taxon>Burkholderiales</taxon>
        <taxon>Comamonadaceae</taxon>
        <taxon>Delftia</taxon>
    </lineage>
</organism>
<sequence>MGRAKFPAQEHHAFACSQNTRKSMKQIIDVGLPPLKQPFSWAVKASGQMLFTAHGPVRPDGSIDTGPIEQQARLTFTNLRNALQAAGGTLAHVTQVLIYMTDVADMPAIDAVYREFFEAPYPNRSSMGISALVVPGMKLEIVAYAMLP</sequence>
<comment type="similarity">
    <text evidence="1">Belongs to the RutC family.</text>
</comment>
<dbReference type="STRING" id="398578.Daci_2169"/>
<name>A9BYR4_DELAS</name>
<accession>A9BYR4</accession>
<reference evidence="3" key="2">
    <citation type="submission" date="2007-11" db="EMBL/GenBank/DDBJ databases">
        <title>Complete sequence of Delftia acidovorans DSM 14801 / SPH-1.</title>
        <authorList>
            <person name="Copeland A."/>
            <person name="Lucas S."/>
            <person name="Lapidus A."/>
            <person name="Barry K."/>
            <person name="Glavina del Rio T."/>
            <person name="Dalin E."/>
            <person name="Tice H."/>
            <person name="Pitluck S."/>
            <person name="Lowry S."/>
            <person name="Clum A."/>
            <person name="Schmutz J."/>
            <person name="Larimer F."/>
            <person name="Land M."/>
            <person name="Hauser L."/>
            <person name="Kyrpides N."/>
            <person name="Kim E."/>
            <person name="Schleheck D."/>
            <person name="Richardson P."/>
        </authorList>
    </citation>
    <scope>NUCLEOTIDE SEQUENCE [LARGE SCALE GENOMIC DNA]</scope>
    <source>
        <strain evidence="3">DSM 14801 / SPH-1</strain>
    </source>
</reference>
<dbReference type="eggNOG" id="COG0251">
    <property type="taxonomic scope" value="Bacteria"/>
</dbReference>
<evidence type="ECO:0000256" key="1">
    <source>
        <dbReference type="ARBA" id="ARBA00010552"/>
    </source>
</evidence>
<protein>
    <submittedName>
        <fullName evidence="2">Endoribonuclease L-PSP</fullName>
    </submittedName>
</protein>
<dbReference type="GO" id="GO:0019239">
    <property type="term" value="F:deaminase activity"/>
    <property type="evidence" value="ECO:0007669"/>
    <property type="project" value="TreeGrafter"/>
</dbReference>
<dbReference type="GO" id="GO:0005829">
    <property type="term" value="C:cytosol"/>
    <property type="evidence" value="ECO:0007669"/>
    <property type="project" value="TreeGrafter"/>
</dbReference>
<dbReference type="PANTHER" id="PTHR11803">
    <property type="entry name" value="2-IMINOBUTANOATE/2-IMINOPROPANOATE DEAMINASE RIDA"/>
    <property type="match status" value="1"/>
</dbReference>
<reference evidence="2 3" key="1">
    <citation type="journal article" date="2004" name="Appl. Environ. Microbiol.">
        <title>Mineralization of individual congeners of linear alkylbenzenesulfonate by defined pairs of heterotrophic bacteria.</title>
        <authorList>
            <person name="Schleheck D."/>
            <person name="Knepper T.P."/>
            <person name="Fischer K."/>
            <person name="Cook A.M."/>
        </authorList>
    </citation>
    <scope>NUCLEOTIDE SEQUENCE [LARGE SCALE GENOMIC DNA]</scope>
    <source>
        <strain evidence="3">DSM 14801 / SPH-1</strain>
    </source>
</reference>
<dbReference type="PANTHER" id="PTHR11803:SF58">
    <property type="entry name" value="PROTEIN HMF1-RELATED"/>
    <property type="match status" value="1"/>
</dbReference>